<keyword evidence="2" id="KW-1185">Reference proteome</keyword>
<dbReference type="AlphaFoldDB" id="A0A7T8KAT2"/>
<evidence type="ECO:0000313" key="2">
    <source>
        <dbReference type="Proteomes" id="UP000595437"/>
    </source>
</evidence>
<evidence type="ECO:0000313" key="1">
    <source>
        <dbReference type="EMBL" id="QQP52539.1"/>
    </source>
</evidence>
<name>A0A7T8KAT2_CALRO</name>
<gene>
    <name evidence="1" type="ORF">FKW44_004720</name>
</gene>
<sequence>LTNGITSSLSVTWGLCPKNHLKNTPIFEKDSVVDIIRYNSSKMHFFKNLGTLEDLEKLAINK</sequence>
<proteinExistence type="predicted"/>
<reference evidence="2" key="1">
    <citation type="submission" date="2021-01" db="EMBL/GenBank/DDBJ databases">
        <title>Caligus Genome Assembly.</title>
        <authorList>
            <person name="Gallardo-Escarate C."/>
        </authorList>
    </citation>
    <scope>NUCLEOTIDE SEQUENCE [LARGE SCALE GENOMIC DNA]</scope>
</reference>
<protein>
    <submittedName>
        <fullName evidence="1">Uncharacterized protein</fullName>
    </submittedName>
</protein>
<feature type="non-terminal residue" evidence="1">
    <location>
        <position position="1"/>
    </location>
</feature>
<dbReference type="EMBL" id="CP045892">
    <property type="protein sequence ID" value="QQP52539.1"/>
    <property type="molecule type" value="Genomic_DNA"/>
</dbReference>
<accession>A0A7T8KAT2</accession>
<dbReference type="Proteomes" id="UP000595437">
    <property type="component" value="Chromosome 3"/>
</dbReference>
<feature type="non-terminal residue" evidence="1">
    <location>
        <position position="62"/>
    </location>
</feature>
<organism evidence="1 2">
    <name type="scientific">Caligus rogercresseyi</name>
    <name type="common">Sea louse</name>
    <dbReference type="NCBI Taxonomy" id="217165"/>
    <lineage>
        <taxon>Eukaryota</taxon>
        <taxon>Metazoa</taxon>
        <taxon>Ecdysozoa</taxon>
        <taxon>Arthropoda</taxon>
        <taxon>Crustacea</taxon>
        <taxon>Multicrustacea</taxon>
        <taxon>Hexanauplia</taxon>
        <taxon>Copepoda</taxon>
        <taxon>Siphonostomatoida</taxon>
        <taxon>Caligidae</taxon>
        <taxon>Caligus</taxon>
    </lineage>
</organism>